<dbReference type="InterPro" id="IPR036866">
    <property type="entry name" value="RibonucZ/Hydroxyglut_hydro"/>
</dbReference>
<dbReference type="EMBL" id="FUZF01000005">
    <property type="protein sequence ID" value="SKB63777.1"/>
    <property type="molecule type" value="Genomic_DNA"/>
</dbReference>
<dbReference type="OrthoDB" id="9803916at2"/>
<gene>
    <name evidence="1" type="ORF">SAMN05660841_01600</name>
</gene>
<dbReference type="InterPro" id="IPR050698">
    <property type="entry name" value="MBL"/>
</dbReference>
<name>A0A1T5CWQ1_9SPHI</name>
<sequence>MVEIIDDFLIETTLGYYCRIGNFYIDPKHPVQHAVISHAHGDHAVPGHQEIYCTAATAAFMQYRFTKQALSSYKLQPFDKCFVFNGVEVTFIPAGHILGSAQILMVYRGVRYLYTGDYKLQEDATCEPIAYVKADVLITETTFAYPDVIHPDPVEEIKKLGQQSVHIMLGCYSLGKAQRLTYLLNTYCPQKEVFVHHSMAPIHRIYDQLGFVKLKYELYHRKALKEGKDKVYLVPPMTFNHYTRAKNVIRVFASGWKRLQRQNDLSLYISDHIDWNDLLTYIERVEPLEIWTVHGEGAHLCSVYSDTKKVRNILKESGVD</sequence>
<dbReference type="SUPFAM" id="SSF56281">
    <property type="entry name" value="Metallo-hydrolase/oxidoreductase"/>
    <property type="match status" value="1"/>
</dbReference>
<dbReference type="Gene3D" id="3.60.15.10">
    <property type="entry name" value="Ribonuclease Z/Hydroxyacylglutathione hydrolase-like"/>
    <property type="match status" value="1"/>
</dbReference>
<evidence type="ECO:0000313" key="1">
    <source>
        <dbReference type="EMBL" id="SKB63777.1"/>
    </source>
</evidence>
<dbReference type="GO" id="GO:0004521">
    <property type="term" value="F:RNA endonuclease activity"/>
    <property type="evidence" value="ECO:0007669"/>
    <property type="project" value="TreeGrafter"/>
</dbReference>
<dbReference type="PANTHER" id="PTHR11203">
    <property type="entry name" value="CLEAVAGE AND POLYADENYLATION SPECIFICITY FACTOR FAMILY MEMBER"/>
    <property type="match status" value="1"/>
</dbReference>
<keyword evidence="2" id="KW-1185">Reference proteome</keyword>
<dbReference type="PANTHER" id="PTHR11203:SF49">
    <property type="entry name" value="BLL1145 PROTEIN"/>
    <property type="match status" value="1"/>
</dbReference>
<reference evidence="2" key="1">
    <citation type="submission" date="2017-02" db="EMBL/GenBank/DDBJ databases">
        <authorList>
            <person name="Varghese N."/>
            <person name="Submissions S."/>
        </authorList>
    </citation>
    <scope>NUCLEOTIDE SEQUENCE [LARGE SCALE GENOMIC DNA]</scope>
    <source>
        <strain evidence="2">DSM 24091</strain>
    </source>
</reference>
<proteinExistence type="predicted"/>
<protein>
    <submittedName>
        <fullName evidence="1">Putative mRNA 3-end processing factor</fullName>
    </submittedName>
</protein>
<dbReference type="STRING" id="1513896.SAMN05660841_01600"/>
<accession>A0A1T5CWQ1</accession>
<dbReference type="RefSeq" id="WP_079642564.1">
    <property type="nucleotide sequence ID" value="NZ_FUZF01000005.1"/>
</dbReference>
<dbReference type="AlphaFoldDB" id="A0A1T5CWQ1"/>
<dbReference type="Proteomes" id="UP000190150">
    <property type="component" value="Unassembled WGS sequence"/>
</dbReference>
<evidence type="ECO:0000313" key="2">
    <source>
        <dbReference type="Proteomes" id="UP000190150"/>
    </source>
</evidence>
<organism evidence="1 2">
    <name type="scientific">Sphingobacterium nematocida</name>
    <dbReference type="NCBI Taxonomy" id="1513896"/>
    <lineage>
        <taxon>Bacteria</taxon>
        <taxon>Pseudomonadati</taxon>
        <taxon>Bacteroidota</taxon>
        <taxon>Sphingobacteriia</taxon>
        <taxon>Sphingobacteriales</taxon>
        <taxon>Sphingobacteriaceae</taxon>
        <taxon>Sphingobacterium</taxon>
    </lineage>
</organism>